<dbReference type="SMART" id="SM00303">
    <property type="entry name" value="GPS"/>
    <property type="match status" value="1"/>
</dbReference>
<keyword evidence="6" id="KW-1015">Disulfide bond</keyword>
<feature type="domain" description="PLAT" evidence="9">
    <location>
        <begin position="117"/>
        <end position="239"/>
    </location>
</feature>
<evidence type="ECO:0000256" key="8">
    <source>
        <dbReference type="SAM" id="Phobius"/>
    </source>
</evidence>
<sequence>LNVTLTIFTSSCRYWDNKMEQWSSAGCVDIRTRTDYTLCLCNHLTSFASGMFVPPNTIDWDKFLAFDLSQGYVCFATVLTVIGLYLVFLIPARKADKADAEKTGVTPIPDNDPRDTYCYEIHIHTGFIRGAGTSADVSIVLNGAVADSDPRVLKDPKRKVFKTGGVDAFLLTVPHVYRVFPLGNLKNIRLWHNNGGAYPSWNLLRVMIQDLQTDQRWWFVCDDWLAVDEGDGKIDRVIYPATKNELTKFNVLFATEVRKNLTDGHLWFSVVTRPANSPFTRVQRLTCCLSILLCTMLANLMFYRSP</sequence>
<reference evidence="11 12" key="1">
    <citation type="journal article" date="2007" name="Science">
        <title>Sea anemone genome reveals ancestral eumetazoan gene repertoire and genomic organization.</title>
        <authorList>
            <person name="Putnam N.H."/>
            <person name="Srivastava M."/>
            <person name="Hellsten U."/>
            <person name="Dirks B."/>
            <person name="Chapman J."/>
            <person name="Salamov A."/>
            <person name="Terry A."/>
            <person name="Shapiro H."/>
            <person name="Lindquist E."/>
            <person name="Kapitonov V.V."/>
            <person name="Jurka J."/>
            <person name="Genikhovich G."/>
            <person name="Grigoriev I.V."/>
            <person name="Lucas S.M."/>
            <person name="Steele R.E."/>
            <person name="Finnerty J.R."/>
            <person name="Technau U."/>
            <person name="Martindale M.Q."/>
            <person name="Rokhsar D.S."/>
        </authorList>
    </citation>
    <scope>NUCLEOTIDE SEQUENCE [LARGE SCALE GENOMIC DNA]</scope>
    <source>
        <strain evidence="12">CH2 X CH6</strain>
    </source>
</reference>
<evidence type="ECO:0000256" key="5">
    <source>
        <dbReference type="ARBA" id="ARBA00023136"/>
    </source>
</evidence>
<dbReference type="OMA" id="WSFIFAN"/>
<dbReference type="Proteomes" id="UP000001593">
    <property type="component" value="Unassembled WGS sequence"/>
</dbReference>
<dbReference type="InterPro" id="IPR051223">
    <property type="entry name" value="Polycystin"/>
</dbReference>
<gene>
    <name evidence="11" type="ORF">NEMVEDRAFT_v1g108594</name>
</gene>
<feature type="transmembrane region" description="Helical" evidence="8">
    <location>
        <begin position="70"/>
        <end position="92"/>
    </location>
</feature>
<dbReference type="InterPro" id="IPR000203">
    <property type="entry name" value="GPS"/>
</dbReference>
<comment type="similarity">
    <text evidence="2">Belongs to the polycystin family.</text>
</comment>
<dbReference type="PANTHER" id="PTHR10877:SF150">
    <property type="entry name" value="REJ DOMAIN-CONTAINING PROTEIN"/>
    <property type="match status" value="1"/>
</dbReference>
<dbReference type="PROSITE" id="PS50095">
    <property type="entry name" value="PLAT"/>
    <property type="match status" value="1"/>
</dbReference>
<keyword evidence="4 8" id="KW-1133">Transmembrane helix</keyword>
<proteinExistence type="inferred from homology"/>
<organism evidence="11 12">
    <name type="scientific">Nematostella vectensis</name>
    <name type="common">Starlet sea anemone</name>
    <dbReference type="NCBI Taxonomy" id="45351"/>
    <lineage>
        <taxon>Eukaryota</taxon>
        <taxon>Metazoa</taxon>
        <taxon>Cnidaria</taxon>
        <taxon>Anthozoa</taxon>
        <taxon>Hexacorallia</taxon>
        <taxon>Actiniaria</taxon>
        <taxon>Edwardsiidae</taxon>
        <taxon>Nematostella</taxon>
    </lineage>
</organism>
<dbReference type="Gene3D" id="2.60.60.20">
    <property type="entry name" value="PLAT/LH2 domain"/>
    <property type="match status" value="1"/>
</dbReference>
<keyword evidence="3 8" id="KW-0812">Transmembrane</keyword>
<dbReference type="Pfam" id="PF01825">
    <property type="entry name" value="GPS"/>
    <property type="match status" value="1"/>
</dbReference>
<protein>
    <submittedName>
        <fullName evidence="11">Uncharacterized protein</fullName>
    </submittedName>
</protein>
<dbReference type="PANTHER" id="PTHR10877">
    <property type="entry name" value="POLYCYSTIN FAMILY MEMBER"/>
    <property type="match status" value="1"/>
</dbReference>
<dbReference type="AlphaFoldDB" id="A7S8E4"/>
<dbReference type="CDD" id="cd01752">
    <property type="entry name" value="PLAT_polycystin"/>
    <property type="match status" value="1"/>
</dbReference>
<dbReference type="FunFam" id="2.60.60.20:FF:000016">
    <property type="entry name" value="Polycystin family receptor for egg jelly"/>
    <property type="match status" value="1"/>
</dbReference>
<evidence type="ECO:0000256" key="6">
    <source>
        <dbReference type="ARBA" id="ARBA00023157"/>
    </source>
</evidence>
<comment type="subcellular location">
    <subcellularLocation>
        <location evidence="1">Membrane</location>
    </subcellularLocation>
</comment>
<keyword evidence="5 8" id="KW-0472">Membrane</keyword>
<accession>A7S8E4</accession>
<dbReference type="SUPFAM" id="SSF49723">
    <property type="entry name" value="Lipase/lipooxygenase domain (PLAT/LH2 domain)"/>
    <property type="match status" value="1"/>
</dbReference>
<dbReference type="InterPro" id="IPR042060">
    <property type="entry name" value="PLAT_polycystin1"/>
</dbReference>
<evidence type="ECO:0000259" key="10">
    <source>
        <dbReference type="PROSITE" id="PS50221"/>
    </source>
</evidence>
<evidence type="ECO:0000256" key="4">
    <source>
        <dbReference type="ARBA" id="ARBA00022989"/>
    </source>
</evidence>
<feature type="transmembrane region" description="Helical" evidence="8">
    <location>
        <begin position="285"/>
        <end position="303"/>
    </location>
</feature>
<dbReference type="HOGENOM" id="CLU_009624_1_0_1"/>
<evidence type="ECO:0000256" key="7">
    <source>
        <dbReference type="PROSITE-ProRule" id="PRU00152"/>
    </source>
</evidence>
<evidence type="ECO:0000256" key="2">
    <source>
        <dbReference type="ARBA" id="ARBA00007200"/>
    </source>
</evidence>
<dbReference type="Pfam" id="PF01477">
    <property type="entry name" value="PLAT"/>
    <property type="match status" value="1"/>
</dbReference>
<keyword evidence="12" id="KW-1185">Reference proteome</keyword>
<dbReference type="Gene3D" id="2.60.220.50">
    <property type="match status" value="1"/>
</dbReference>
<dbReference type="STRING" id="45351.A7S8E4"/>
<evidence type="ECO:0000313" key="12">
    <source>
        <dbReference type="Proteomes" id="UP000001593"/>
    </source>
</evidence>
<dbReference type="GO" id="GO:0016020">
    <property type="term" value="C:membrane"/>
    <property type="evidence" value="ECO:0007669"/>
    <property type="project" value="UniProtKB-SubCell"/>
</dbReference>
<dbReference type="SMART" id="SM00308">
    <property type="entry name" value="LH2"/>
    <property type="match status" value="1"/>
</dbReference>
<dbReference type="InterPro" id="IPR001024">
    <property type="entry name" value="PLAT/LH2_dom"/>
</dbReference>
<dbReference type="InParanoid" id="A7S8E4"/>
<comment type="caution">
    <text evidence="7">Lacks conserved residue(s) required for the propagation of feature annotation.</text>
</comment>
<dbReference type="InterPro" id="IPR046338">
    <property type="entry name" value="GAIN_dom_sf"/>
</dbReference>
<feature type="non-terminal residue" evidence="11">
    <location>
        <position position="306"/>
    </location>
</feature>
<dbReference type="InterPro" id="IPR057244">
    <property type="entry name" value="GAIN_B"/>
</dbReference>
<evidence type="ECO:0000313" key="11">
    <source>
        <dbReference type="EMBL" id="EDO40050.1"/>
    </source>
</evidence>
<name>A7S8E4_NEMVE</name>
<dbReference type="InterPro" id="IPR036392">
    <property type="entry name" value="PLAT/LH2_dom_sf"/>
</dbReference>
<dbReference type="EMBL" id="DS469597">
    <property type="protein sequence ID" value="EDO40050.1"/>
    <property type="molecule type" value="Genomic_DNA"/>
</dbReference>
<feature type="non-terminal residue" evidence="11">
    <location>
        <position position="1"/>
    </location>
</feature>
<dbReference type="PhylomeDB" id="A7S8E4"/>
<feature type="domain" description="GAIN-B" evidence="10">
    <location>
        <begin position="1"/>
        <end position="59"/>
    </location>
</feature>
<dbReference type="eggNOG" id="KOG3599">
    <property type="taxonomic scope" value="Eukaryota"/>
</dbReference>
<dbReference type="PROSITE" id="PS50221">
    <property type="entry name" value="GAIN_B"/>
    <property type="match status" value="1"/>
</dbReference>
<evidence type="ECO:0000259" key="9">
    <source>
        <dbReference type="PROSITE" id="PS50095"/>
    </source>
</evidence>
<evidence type="ECO:0000256" key="3">
    <source>
        <dbReference type="ARBA" id="ARBA00022692"/>
    </source>
</evidence>
<evidence type="ECO:0000256" key="1">
    <source>
        <dbReference type="ARBA" id="ARBA00004370"/>
    </source>
</evidence>